<sequence length="257" mass="29388">MNDVRPDPPLPRTGRGLHYCLHCDAYMFVDQSVYVMGHSESAAHVAAIVLNFTDNVDLLTREEEPEWSEETADMLETHPIDVIDADVTGVRNGEDGWLEALEFADGETREYRGGFAPRRCRESPPNCWSRRSRSTRTIEFRTGEIGCDPGSDVENAIQSPPEVRPRYLYVHTQLCIEMATKTISLDEEAYERLKAHKREGESFSEVVKRIAGERSWKEVAGILSEEEAEKLEAAIEEGRERSRERRERLESDLRSDE</sequence>
<evidence type="ECO:0000313" key="3">
    <source>
        <dbReference type="EMBL" id="AUX10834.1"/>
    </source>
</evidence>
<dbReference type="Gene3D" id="3.50.50.60">
    <property type="entry name" value="FAD/NAD(P)-binding domain"/>
    <property type="match status" value="1"/>
</dbReference>
<dbReference type="EMBL" id="CP025066">
    <property type="protein sequence ID" value="AUX10834.1"/>
    <property type="molecule type" value="Genomic_DNA"/>
</dbReference>
<keyword evidence="4" id="KW-1185">Reference proteome</keyword>
<gene>
    <name evidence="3" type="primary">trxB3</name>
    <name evidence="3" type="ORF">AArcSl_3228</name>
</gene>
<dbReference type="InterPro" id="IPR036188">
    <property type="entry name" value="FAD/NAD-bd_sf"/>
</dbReference>
<evidence type="ECO:0000256" key="1">
    <source>
        <dbReference type="ARBA" id="ARBA00022649"/>
    </source>
</evidence>
<dbReference type="AlphaFoldDB" id="A0A343TP12"/>
<dbReference type="Proteomes" id="UP000263012">
    <property type="component" value="Chromosome"/>
</dbReference>
<dbReference type="SUPFAM" id="SSF51905">
    <property type="entry name" value="FAD/NAD(P)-binding domain"/>
    <property type="match status" value="1"/>
</dbReference>
<reference evidence="4" key="1">
    <citation type="submission" date="2017-11" db="EMBL/GenBank/DDBJ databases">
        <title>Phenotypic and genomic properties of facultatively anaerobic sulfur-reducing natronoarchaea from hypersaline soda lakes.</title>
        <authorList>
            <person name="Sorokin D.Y."/>
            <person name="Kublanov I.V."/>
            <person name="Roman P."/>
            <person name="Sinninghe Damste J.S."/>
            <person name="Golyshin P.N."/>
            <person name="Rojo D."/>
            <person name="Ciordia S."/>
            <person name="Mena M.D.C."/>
            <person name="Ferrer M."/>
            <person name="Messina E."/>
            <person name="Smedile F."/>
            <person name="La Spada G."/>
            <person name="La Cono V."/>
            <person name="Yakimov M.M."/>
        </authorList>
    </citation>
    <scope>NUCLEOTIDE SEQUENCE [LARGE SCALE GENOMIC DNA]</scope>
    <source>
        <strain evidence="4">AArc-Sl</strain>
    </source>
</reference>
<feature type="region of interest" description="Disordered" evidence="2">
    <location>
        <begin position="233"/>
        <end position="257"/>
    </location>
</feature>
<evidence type="ECO:0000313" key="4">
    <source>
        <dbReference type="Proteomes" id="UP000263012"/>
    </source>
</evidence>
<proteinExistence type="predicted"/>
<evidence type="ECO:0000256" key="2">
    <source>
        <dbReference type="SAM" id="MobiDB-lite"/>
    </source>
</evidence>
<dbReference type="EC" id="1.8.1.9" evidence="3"/>
<name>A0A343TP12_9EURY</name>
<keyword evidence="1" id="KW-1277">Toxin-antitoxin system</keyword>
<dbReference type="Pfam" id="PF02697">
    <property type="entry name" value="VAPB_antitox"/>
    <property type="match status" value="1"/>
</dbReference>
<dbReference type="GO" id="GO:0004791">
    <property type="term" value="F:thioredoxin-disulfide reductase (NADPH) activity"/>
    <property type="evidence" value="ECO:0007669"/>
    <property type="project" value="UniProtKB-EC"/>
</dbReference>
<protein>
    <submittedName>
        <fullName evidence="3">Thioredoxin reductase (NADPH)</fullName>
        <ecNumber evidence="3">1.8.1.9</ecNumber>
    </submittedName>
</protein>
<accession>A0A343TP12</accession>
<dbReference type="InterPro" id="IPR003847">
    <property type="entry name" value="Put_antitoxin"/>
</dbReference>
<dbReference type="KEGG" id="hdf:AArcSl_3228"/>
<organism evidence="3 4">
    <name type="scientific">Halalkaliarchaeum desulfuricum</name>
    <dbReference type="NCBI Taxonomy" id="2055893"/>
    <lineage>
        <taxon>Archaea</taxon>
        <taxon>Methanobacteriati</taxon>
        <taxon>Methanobacteriota</taxon>
        <taxon>Stenosarchaea group</taxon>
        <taxon>Halobacteria</taxon>
        <taxon>Halobacteriales</taxon>
        <taxon>Haloferacaceae</taxon>
        <taxon>Halalkaliarchaeum</taxon>
    </lineage>
</organism>
<keyword evidence="3" id="KW-0560">Oxidoreductase</keyword>